<proteinExistence type="predicted"/>
<dbReference type="EMBL" id="FPBX01000004">
    <property type="protein sequence ID" value="SFU43220.1"/>
    <property type="molecule type" value="Genomic_DNA"/>
</dbReference>
<dbReference type="STRING" id="343013.SAMN04489707_100426"/>
<dbReference type="Proteomes" id="UP000183656">
    <property type="component" value="Unassembled WGS sequence"/>
</dbReference>
<feature type="domain" description="CzcB-like C-terminal circularly permuted SH3-like" evidence="3">
    <location>
        <begin position="303"/>
        <end position="362"/>
    </location>
</feature>
<accession>A0A1I7G433</accession>
<keyword evidence="1" id="KW-0813">Transport</keyword>
<gene>
    <name evidence="4" type="ORF">SAMN04489707_100426</name>
</gene>
<keyword evidence="2" id="KW-0732">Signal</keyword>
<evidence type="ECO:0000259" key="3">
    <source>
        <dbReference type="Pfam" id="PF25975"/>
    </source>
</evidence>
<protein>
    <submittedName>
        <fullName evidence="4">Multidrug efflux pump subunit AcrA (Membrane-fusion protein)</fullName>
    </submittedName>
</protein>
<reference evidence="4 5" key="1">
    <citation type="submission" date="2016-10" db="EMBL/GenBank/DDBJ databases">
        <authorList>
            <person name="de Groot N.N."/>
        </authorList>
    </citation>
    <scope>NUCLEOTIDE SEQUENCE [LARGE SCALE GENOMIC DNA]</scope>
    <source>
        <strain evidence="4 5">R-24608</strain>
    </source>
</reference>
<dbReference type="Gene3D" id="2.40.30.170">
    <property type="match status" value="1"/>
</dbReference>
<dbReference type="GO" id="GO:0030288">
    <property type="term" value="C:outer membrane-bounded periplasmic space"/>
    <property type="evidence" value="ECO:0007669"/>
    <property type="project" value="TreeGrafter"/>
</dbReference>
<evidence type="ECO:0000313" key="4">
    <source>
        <dbReference type="EMBL" id="SFU43220.1"/>
    </source>
</evidence>
<dbReference type="GO" id="GO:0060003">
    <property type="term" value="P:copper ion export"/>
    <property type="evidence" value="ECO:0007669"/>
    <property type="project" value="TreeGrafter"/>
</dbReference>
<dbReference type="GO" id="GO:0015679">
    <property type="term" value="P:plasma membrane copper ion transport"/>
    <property type="evidence" value="ECO:0007669"/>
    <property type="project" value="TreeGrafter"/>
</dbReference>
<dbReference type="InterPro" id="IPR058649">
    <property type="entry name" value="CzcB_C"/>
</dbReference>
<dbReference type="RefSeq" id="WP_233494973.1">
    <property type="nucleotide sequence ID" value="NZ_CYIG01000002.1"/>
</dbReference>
<dbReference type="Pfam" id="PF25975">
    <property type="entry name" value="CzcB_C"/>
    <property type="match status" value="1"/>
</dbReference>
<name>A0A1I7G433_9BURK</name>
<evidence type="ECO:0000313" key="5">
    <source>
        <dbReference type="Proteomes" id="UP000183656"/>
    </source>
</evidence>
<evidence type="ECO:0000256" key="2">
    <source>
        <dbReference type="SAM" id="SignalP"/>
    </source>
</evidence>
<evidence type="ECO:0000256" key="1">
    <source>
        <dbReference type="ARBA" id="ARBA00022448"/>
    </source>
</evidence>
<dbReference type="PANTHER" id="PTHR30097:SF4">
    <property type="entry name" value="SLR6042 PROTEIN"/>
    <property type="match status" value="1"/>
</dbReference>
<dbReference type="Gene3D" id="2.40.50.100">
    <property type="match status" value="1"/>
</dbReference>
<keyword evidence="5" id="KW-1185">Reference proteome</keyword>
<dbReference type="InterPro" id="IPR051909">
    <property type="entry name" value="MFP_Cation_Efflux"/>
</dbReference>
<dbReference type="Gene3D" id="1.10.287.470">
    <property type="entry name" value="Helix hairpin bin"/>
    <property type="match status" value="1"/>
</dbReference>
<dbReference type="Gene3D" id="2.40.420.20">
    <property type="match status" value="1"/>
</dbReference>
<dbReference type="PANTHER" id="PTHR30097">
    <property type="entry name" value="CATION EFFLUX SYSTEM PROTEIN CUSB"/>
    <property type="match status" value="1"/>
</dbReference>
<dbReference type="AlphaFoldDB" id="A0A1I7G433"/>
<organism evidence="4 5">
    <name type="scientific">Paenacidovorax caeni</name>
    <dbReference type="NCBI Taxonomy" id="343013"/>
    <lineage>
        <taxon>Bacteria</taxon>
        <taxon>Pseudomonadati</taxon>
        <taxon>Pseudomonadota</taxon>
        <taxon>Betaproteobacteria</taxon>
        <taxon>Burkholderiales</taxon>
        <taxon>Comamonadaceae</taxon>
        <taxon>Paenacidovorax</taxon>
    </lineage>
</organism>
<dbReference type="SUPFAM" id="SSF111369">
    <property type="entry name" value="HlyD-like secretion proteins"/>
    <property type="match status" value="1"/>
</dbReference>
<sequence>MQPSYPLTARRDWRALSCFFLATLAMAAEGAPLIAWTPAQAEAAGVRTLTLAAAPVQPSAGLVLQGQVELPPQATELLSAPLAGVVQQVFVAPGERVKAGQSVARLLSPELLAWQRELAQAQSQARLTASKLARDTQLHAEGIIPAQRLQDSRAQDEQAQLAVQERRQALQSIGQAGGGLQPQVLLRATAPATVLEVSAVPGQRLDAGMPVVKLARSGRLAIVLQATPEQARSLRVGDALALQGCQAPAKLAAIVPQVLGANQAVQVRADFTAAEDCLRLQQVVQATVLPTPGGANGAHTGPSVPVQAVVRQDGKAYVFVRSAQGFVPTPVVLDGAAQGAGQQAMQPVRSGLKVGDEVAVGGIAALKGAWLGLGQEGTAP</sequence>
<feature type="chain" id="PRO_5010187751" evidence="2">
    <location>
        <begin position="28"/>
        <end position="380"/>
    </location>
</feature>
<dbReference type="GO" id="GO:0046914">
    <property type="term" value="F:transition metal ion binding"/>
    <property type="evidence" value="ECO:0007669"/>
    <property type="project" value="TreeGrafter"/>
</dbReference>
<feature type="signal peptide" evidence="2">
    <location>
        <begin position="1"/>
        <end position="27"/>
    </location>
</feature>